<evidence type="ECO:0000256" key="3">
    <source>
        <dbReference type="ARBA" id="ARBA00023054"/>
    </source>
</evidence>
<dbReference type="Proteomes" id="UP001560045">
    <property type="component" value="Unassembled WGS sequence"/>
</dbReference>
<evidence type="ECO:0000256" key="4">
    <source>
        <dbReference type="ARBA" id="ARBA00023143"/>
    </source>
</evidence>
<dbReference type="PANTHER" id="PTHR30288:SF0">
    <property type="entry name" value="FLAGELLAR HOOK-ASSOCIATED PROTEIN 2"/>
    <property type="match status" value="1"/>
</dbReference>
<keyword evidence="9" id="KW-1185">Reference proteome</keyword>
<name>A0ABV3XLR4_9ACTN</name>
<comment type="function">
    <text evidence="5">Required for morphogenesis and for the elongation of the flagellar filament by facilitating polymerization of the flagellin monomers at the tip of growing filament. Forms a capping structure, which prevents flagellin subunits (transported through the central channel of the flagellum) from leaking out without polymerization at the distal end.</text>
</comment>
<organism evidence="8 9">
    <name type="scientific">Geodermatophilus maliterrae</name>
    <dbReference type="NCBI Taxonomy" id="3162531"/>
    <lineage>
        <taxon>Bacteria</taxon>
        <taxon>Bacillati</taxon>
        <taxon>Actinomycetota</taxon>
        <taxon>Actinomycetes</taxon>
        <taxon>Geodermatophilales</taxon>
        <taxon>Geodermatophilaceae</taxon>
        <taxon>Geodermatophilus</taxon>
    </lineage>
</organism>
<sequence>MAGMAVDGLVSGLDTTSLINQLVSAEAAPQTALKTRLGATTAAATAYRTVNSRMDSLRSAAEVLSSANLAAARTATSSSSDVTTSATSSAVTGSSLSFSVTAVASAHTVTSHLEWNSATADVRTPSAGGSDIGWPIQVRKIDGTADGALVGEIALPAGDPPTLRDAAAAINASGYGLRATVVQLAPDKFRLQVTSAGTGAASQFRLRGAGETTDTAGSAFVAEPPGRDAELTLSNGLVARSATNTFAELLTGVSVTVSKADPTATTTIRVASDPESVAAKVQAFVDAANAALKEIRTQSSSAQGSTAVLKGDSALSSLTSEILTRFASAVDTFGSPATLGIQLKKDGTVLFDKATFLAALEKDPAKVQGMLGGVPAKPGPPATAAVEGLAQRVQALAQRASDATTGTLTSLAKGRDTLAKDIQNRIADWDTRLQLRRNMLTRQFTAMETALSSLKSQSSWLAGQLASLPSSS</sequence>
<reference evidence="8 9" key="1">
    <citation type="submission" date="2024-06" db="EMBL/GenBank/DDBJ databases">
        <title>Draft genome sequence of Geodermatophilus badlandi, a novel member of the Geodermatophilaceae isolated from badland sedimentary rocks in the Red desert, Wyoming, USA.</title>
        <authorList>
            <person name="Ben Tekaya S."/>
            <person name="Nouioui I."/>
            <person name="Flores G.M."/>
            <person name="Shaal M.N."/>
            <person name="Bredoire F."/>
            <person name="Basile F."/>
            <person name="Van Diepen L."/>
            <person name="Ward N.L."/>
        </authorList>
    </citation>
    <scope>NUCLEOTIDE SEQUENCE [LARGE SCALE GENOMIC DNA]</scope>
    <source>
        <strain evidence="8 9">WL48A</strain>
    </source>
</reference>
<comment type="similarity">
    <text evidence="1 5">Belongs to the FliD family.</text>
</comment>
<comment type="subcellular location">
    <subcellularLocation>
        <location evidence="5">Secreted</location>
    </subcellularLocation>
    <subcellularLocation>
        <location evidence="5">Bacterial flagellum</location>
    </subcellularLocation>
</comment>
<dbReference type="RefSeq" id="WP_369209544.1">
    <property type="nucleotide sequence ID" value="NZ_JBFNXQ010000084.1"/>
</dbReference>
<dbReference type="Pfam" id="PF02465">
    <property type="entry name" value="FliD_N"/>
    <property type="match status" value="1"/>
</dbReference>
<evidence type="ECO:0000313" key="9">
    <source>
        <dbReference type="Proteomes" id="UP001560045"/>
    </source>
</evidence>
<keyword evidence="8" id="KW-0969">Cilium</keyword>
<evidence type="ECO:0000256" key="5">
    <source>
        <dbReference type="RuleBase" id="RU362066"/>
    </source>
</evidence>
<keyword evidence="8" id="KW-0282">Flagellum</keyword>
<keyword evidence="8" id="KW-0966">Cell projection</keyword>
<dbReference type="InterPro" id="IPR010809">
    <property type="entry name" value="FliD_C"/>
</dbReference>
<evidence type="ECO:0000259" key="6">
    <source>
        <dbReference type="Pfam" id="PF02465"/>
    </source>
</evidence>
<evidence type="ECO:0000256" key="2">
    <source>
        <dbReference type="ARBA" id="ARBA00011255"/>
    </source>
</evidence>
<proteinExistence type="inferred from homology"/>
<dbReference type="PANTHER" id="PTHR30288">
    <property type="entry name" value="FLAGELLAR CAP/ASSEMBLY PROTEIN FLID"/>
    <property type="match status" value="1"/>
</dbReference>
<feature type="domain" description="Flagellar hook-associated protein 2 N-terminal" evidence="6">
    <location>
        <begin position="11"/>
        <end position="107"/>
    </location>
</feature>
<gene>
    <name evidence="8" type="primary">fliD</name>
    <name evidence="8" type="ORF">ABQ292_20385</name>
</gene>
<keyword evidence="4 5" id="KW-0975">Bacterial flagellum</keyword>
<dbReference type="EMBL" id="JBFNXQ010000084">
    <property type="protein sequence ID" value="MEX5720725.1"/>
    <property type="molecule type" value="Genomic_DNA"/>
</dbReference>
<dbReference type="InterPro" id="IPR040026">
    <property type="entry name" value="FliD"/>
</dbReference>
<keyword evidence="3" id="KW-0175">Coiled coil</keyword>
<accession>A0ABV3XLR4</accession>
<dbReference type="Pfam" id="PF07195">
    <property type="entry name" value="FliD_C"/>
    <property type="match status" value="1"/>
</dbReference>
<comment type="caution">
    <text evidence="8">The sequence shown here is derived from an EMBL/GenBank/DDBJ whole genome shotgun (WGS) entry which is preliminary data.</text>
</comment>
<evidence type="ECO:0000256" key="1">
    <source>
        <dbReference type="ARBA" id="ARBA00009764"/>
    </source>
</evidence>
<evidence type="ECO:0000259" key="7">
    <source>
        <dbReference type="Pfam" id="PF07195"/>
    </source>
</evidence>
<keyword evidence="5" id="KW-0964">Secreted</keyword>
<dbReference type="InterPro" id="IPR003481">
    <property type="entry name" value="FliD_N"/>
</dbReference>
<feature type="domain" description="Flagellar hook-associated protein 2 C-terminal" evidence="7">
    <location>
        <begin position="226"/>
        <end position="455"/>
    </location>
</feature>
<protein>
    <recommendedName>
        <fullName evidence="5">Flagellar hook-associated protein 2</fullName>
        <shortName evidence="5">HAP2</shortName>
    </recommendedName>
    <alternativeName>
        <fullName evidence="5">Flagellar cap protein</fullName>
    </alternativeName>
</protein>
<evidence type="ECO:0000313" key="8">
    <source>
        <dbReference type="EMBL" id="MEX5720725.1"/>
    </source>
</evidence>
<comment type="subunit">
    <text evidence="2 5">Homopentamer.</text>
</comment>